<dbReference type="STRING" id="1314800.A0A1B7MRG6"/>
<accession>A0A1B7MRG6</accession>
<proteinExistence type="predicted"/>
<dbReference type="EMBL" id="KV448525">
    <property type="protein sequence ID" value="OAX35176.1"/>
    <property type="molecule type" value="Genomic_DNA"/>
</dbReference>
<sequence length="209" mass="22962">MEQVVNLFYAHAESTPTAFPNPVVVKVLRVSTTHALMHLQQLNYALTHPNHIANFLEPMTTEERALLEKEPPAASSLLPVNMTDLQKHPLTARLVHRLFRLSSSVLSTLICISRAYDVLLGEQEWPIQEAVIIPHSKVVPGEPASLGTLLKLENCTLDVLRSPVDCPAGQAIAPPASIKETPLDVREGSLTARKTLEMLLVYAVTQLAI</sequence>
<dbReference type="OrthoDB" id="102511at2759"/>
<protein>
    <submittedName>
        <fullName evidence="1">Uncharacterized protein</fullName>
    </submittedName>
</protein>
<dbReference type="AlphaFoldDB" id="A0A1B7MRG6"/>
<dbReference type="Proteomes" id="UP000092154">
    <property type="component" value="Unassembled WGS sequence"/>
</dbReference>
<name>A0A1B7MRG6_9AGAM</name>
<reference evidence="1 2" key="1">
    <citation type="submission" date="2016-06" db="EMBL/GenBank/DDBJ databases">
        <title>Comparative genomics of the ectomycorrhizal sister species Rhizopogon vinicolor and Rhizopogon vesiculosus (Basidiomycota: Boletales) reveals a divergence of the mating type B locus.</title>
        <authorList>
            <consortium name="DOE Joint Genome Institute"/>
            <person name="Mujic A.B."/>
            <person name="Kuo A."/>
            <person name="Tritt A."/>
            <person name="Lipzen A."/>
            <person name="Chen C."/>
            <person name="Johnson J."/>
            <person name="Sharma A."/>
            <person name="Barry K."/>
            <person name="Grigoriev I.V."/>
            <person name="Spatafora J.W."/>
        </authorList>
    </citation>
    <scope>NUCLEOTIDE SEQUENCE [LARGE SCALE GENOMIC DNA]</scope>
    <source>
        <strain evidence="1 2">AM-OR11-026</strain>
    </source>
</reference>
<gene>
    <name evidence="1" type="ORF">K503DRAFT_803030</name>
</gene>
<dbReference type="InParanoid" id="A0A1B7MRG6"/>
<organism evidence="1 2">
    <name type="scientific">Rhizopogon vinicolor AM-OR11-026</name>
    <dbReference type="NCBI Taxonomy" id="1314800"/>
    <lineage>
        <taxon>Eukaryota</taxon>
        <taxon>Fungi</taxon>
        <taxon>Dikarya</taxon>
        <taxon>Basidiomycota</taxon>
        <taxon>Agaricomycotina</taxon>
        <taxon>Agaricomycetes</taxon>
        <taxon>Agaricomycetidae</taxon>
        <taxon>Boletales</taxon>
        <taxon>Suillineae</taxon>
        <taxon>Rhizopogonaceae</taxon>
        <taxon>Rhizopogon</taxon>
    </lineage>
</organism>
<keyword evidence="2" id="KW-1185">Reference proteome</keyword>
<evidence type="ECO:0000313" key="2">
    <source>
        <dbReference type="Proteomes" id="UP000092154"/>
    </source>
</evidence>
<evidence type="ECO:0000313" key="1">
    <source>
        <dbReference type="EMBL" id="OAX35176.1"/>
    </source>
</evidence>